<proteinExistence type="predicted"/>
<organism evidence="4 5">
    <name type="scientific">Halalkalicoccus tibetensis</name>
    <dbReference type="NCBI Taxonomy" id="175632"/>
    <lineage>
        <taxon>Archaea</taxon>
        <taxon>Methanobacteriati</taxon>
        <taxon>Methanobacteriota</taxon>
        <taxon>Stenosarchaea group</taxon>
        <taxon>Halobacteria</taxon>
        <taxon>Halobacteriales</taxon>
        <taxon>Halococcaceae</taxon>
        <taxon>Halalkalicoccus</taxon>
    </lineage>
</organism>
<dbReference type="RefSeq" id="WP_340605542.1">
    <property type="nucleotide sequence ID" value="NZ_JBBMXV010000006.1"/>
</dbReference>
<keyword evidence="2" id="KW-1133">Transmembrane helix</keyword>
<feature type="transmembrane region" description="Helical" evidence="2">
    <location>
        <begin position="57"/>
        <end position="75"/>
    </location>
</feature>
<feature type="transmembrane region" description="Helical" evidence="2">
    <location>
        <begin position="105"/>
        <end position="122"/>
    </location>
</feature>
<dbReference type="Proteomes" id="UP001596312">
    <property type="component" value="Unassembled WGS sequence"/>
</dbReference>
<dbReference type="AlphaFoldDB" id="A0ABD5V9N4"/>
<reference evidence="4 5" key="1">
    <citation type="journal article" date="2019" name="Int. J. Syst. Evol. Microbiol.">
        <title>The Global Catalogue of Microorganisms (GCM) 10K type strain sequencing project: providing services to taxonomists for standard genome sequencing and annotation.</title>
        <authorList>
            <consortium name="The Broad Institute Genomics Platform"/>
            <consortium name="The Broad Institute Genome Sequencing Center for Infectious Disease"/>
            <person name="Wu L."/>
            <person name="Ma J."/>
        </authorList>
    </citation>
    <scope>NUCLEOTIDE SEQUENCE [LARGE SCALE GENOMIC DNA]</scope>
    <source>
        <strain evidence="4 5">CGMCC 1.3240</strain>
    </source>
</reference>
<evidence type="ECO:0000256" key="2">
    <source>
        <dbReference type="SAM" id="Phobius"/>
    </source>
</evidence>
<accession>A0ABD5V9N4</accession>
<evidence type="ECO:0000256" key="1">
    <source>
        <dbReference type="SAM" id="MobiDB-lite"/>
    </source>
</evidence>
<evidence type="ECO:0000313" key="4">
    <source>
        <dbReference type="EMBL" id="MFC6906963.1"/>
    </source>
</evidence>
<protein>
    <submittedName>
        <fullName evidence="4">DUF4129 domain-containing protein</fullName>
    </submittedName>
</protein>
<feature type="transmembrane region" description="Helical" evidence="2">
    <location>
        <begin position="16"/>
        <end position="37"/>
    </location>
</feature>
<evidence type="ECO:0000313" key="5">
    <source>
        <dbReference type="Proteomes" id="UP001596312"/>
    </source>
</evidence>
<feature type="domain" description="Protein-glutamine gamma-glutamyltransferase-like C-terminal" evidence="3">
    <location>
        <begin position="171"/>
        <end position="235"/>
    </location>
</feature>
<dbReference type="EMBL" id="JBHSXQ010000006">
    <property type="protein sequence ID" value="MFC6906963.1"/>
    <property type="molecule type" value="Genomic_DNA"/>
</dbReference>
<name>A0ABD5V9N4_9EURY</name>
<keyword evidence="5" id="KW-1185">Reference proteome</keyword>
<dbReference type="InterPro" id="IPR025403">
    <property type="entry name" value="TgpA-like_C"/>
</dbReference>
<feature type="region of interest" description="Disordered" evidence="1">
    <location>
        <begin position="143"/>
        <end position="163"/>
    </location>
</feature>
<evidence type="ECO:0000259" key="3">
    <source>
        <dbReference type="Pfam" id="PF13559"/>
    </source>
</evidence>
<keyword evidence="2" id="KW-0812">Transmembrane</keyword>
<sequence length="242" mass="26279">MPSKQSIINQDVNQHNALLIGTALLAIFTLSISAAVLDSAPITTPYDTPVQNGDGPTLSPLAILLLLLDAILGLFGINIDPTVPAGGAGSWAAFLIIAFDVLRSLAFPLLAVGGGSVLLLLIDRHLPQSTTSSVMDILRNRSRTAMPDSQVNTDDEKWPPTEPDQEVSKAWVAMTTQLEIDNPGSQTPVEWAESAIDAGFDENHVNEITELLRETRYNDRGITDDHRQDAKRILEQFEDDSK</sequence>
<gene>
    <name evidence="4" type="ORF">ACFQGH_17365</name>
</gene>
<dbReference type="Pfam" id="PF13559">
    <property type="entry name" value="DUF4129"/>
    <property type="match status" value="1"/>
</dbReference>
<keyword evidence="2" id="KW-0472">Membrane</keyword>
<comment type="caution">
    <text evidence="4">The sequence shown here is derived from an EMBL/GenBank/DDBJ whole genome shotgun (WGS) entry which is preliminary data.</text>
</comment>